<dbReference type="OrthoDB" id="9806357at2"/>
<keyword evidence="1" id="KW-0812">Transmembrane</keyword>
<protein>
    <recommendedName>
        <fullName evidence="4">DUF3179 domain-containing protein</fullName>
    </recommendedName>
</protein>
<reference evidence="2 3" key="1">
    <citation type="submission" date="2016-12" db="EMBL/GenBank/DDBJ databases">
        <authorList>
            <person name="Song W.-J."/>
            <person name="Kurnit D.M."/>
        </authorList>
    </citation>
    <scope>NUCLEOTIDE SEQUENCE [LARGE SCALE GENOMIC DNA]</scope>
    <source>
        <strain evidence="2 3">DSM 11393</strain>
    </source>
</reference>
<dbReference type="STRING" id="1121455.SAMN02745728_01165"/>
<dbReference type="Proteomes" id="UP000186469">
    <property type="component" value="Unassembled WGS sequence"/>
</dbReference>
<evidence type="ECO:0000313" key="3">
    <source>
        <dbReference type="Proteomes" id="UP000186469"/>
    </source>
</evidence>
<proteinExistence type="predicted"/>
<keyword evidence="1" id="KW-0472">Membrane</keyword>
<dbReference type="AlphaFoldDB" id="A0A1M7SR45"/>
<dbReference type="Pfam" id="PF11376">
    <property type="entry name" value="DUF3179"/>
    <property type="match status" value="1"/>
</dbReference>
<gene>
    <name evidence="2" type="ORF">SAMN02745728_01165</name>
</gene>
<name>A0A1M7SR45_9BACT</name>
<evidence type="ECO:0000256" key="1">
    <source>
        <dbReference type="SAM" id="Phobius"/>
    </source>
</evidence>
<dbReference type="EMBL" id="FRDI01000004">
    <property type="protein sequence ID" value="SHN60856.1"/>
    <property type="molecule type" value="Genomic_DNA"/>
</dbReference>
<keyword evidence="1" id="KW-1133">Transmembrane helix</keyword>
<feature type="transmembrane region" description="Helical" evidence="1">
    <location>
        <begin position="12"/>
        <end position="33"/>
    </location>
</feature>
<sequence length="405" mass="46204">MKQHTILLNKIILYIFFYIILSLSIFNTGIAFAQMSNGIYPSIQLPEQNKTEEKQDTDLAMNDIIANSKRFDVLLTNEQIQSMQDILFKTQLPPDQTPPITNPSFIPVIEAELGIEDDESVLVLELTTPPRIYPIRILLWHEILYDMIKLENGQEDIPIFITYSPLTATAVAYLAKIDEEILWLRSSGSLLHGNTVFVDQKTDSLWSQLLGVCFKGIYEGQNLTRLPLNRTSWKAAAAKYPNALVLSRNTGFQKSYGKDPYQSFYKSNALPSGINSTEQDKIMPLKQLVLGIILDQTPLAVDTNAVKKENVINFTIGINNLVAFYNEEFDTIRIYNSQLDPNDPPLDFRFDGEYFRDNKTNSQWNAEGLTIRGRLKNTQLKPILTISTMWYAWFAFHPISLCVTQ</sequence>
<dbReference type="InterPro" id="IPR021516">
    <property type="entry name" value="DUF3179"/>
</dbReference>
<organism evidence="2 3">
    <name type="scientific">Desulfovibrio litoralis DSM 11393</name>
    <dbReference type="NCBI Taxonomy" id="1121455"/>
    <lineage>
        <taxon>Bacteria</taxon>
        <taxon>Pseudomonadati</taxon>
        <taxon>Thermodesulfobacteriota</taxon>
        <taxon>Desulfovibrionia</taxon>
        <taxon>Desulfovibrionales</taxon>
        <taxon>Desulfovibrionaceae</taxon>
        <taxon>Desulfovibrio</taxon>
    </lineage>
</organism>
<evidence type="ECO:0008006" key="4">
    <source>
        <dbReference type="Google" id="ProtNLM"/>
    </source>
</evidence>
<evidence type="ECO:0000313" key="2">
    <source>
        <dbReference type="EMBL" id="SHN60856.1"/>
    </source>
</evidence>
<keyword evidence="3" id="KW-1185">Reference proteome</keyword>
<accession>A0A1M7SR45</accession>